<evidence type="ECO:0000313" key="1">
    <source>
        <dbReference type="EMBL" id="JAH94568.1"/>
    </source>
</evidence>
<sequence>MAANLLLQFPGHGRRSRGIQVQTGFSARCSLVCR</sequence>
<dbReference type="AlphaFoldDB" id="A0A0E9WYN9"/>
<proteinExistence type="predicted"/>
<dbReference type="EMBL" id="GBXM01014009">
    <property type="protein sequence ID" value="JAH94568.1"/>
    <property type="molecule type" value="Transcribed_RNA"/>
</dbReference>
<organism evidence="1">
    <name type="scientific">Anguilla anguilla</name>
    <name type="common">European freshwater eel</name>
    <name type="synonym">Muraena anguilla</name>
    <dbReference type="NCBI Taxonomy" id="7936"/>
    <lineage>
        <taxon>Eukaryota</taxon>
        <taxon>Metazoa</taxon>
        <taxon>Chordata</taxon>
        <taxon>Craniata</taxon>
        <taxon>Vertebrata</taxon>
        <taxon>Euteleostomi</taxon>
        <taxon>Actinopterygii</taxon>
        <taxon>Neopterygii</taxon>
        <taxon>Teleostei</taxon>
        <taxon>Anguilliformes</taxon>
        <taxon>Anguillidae</taxon>
        <taxon>Anguilla</taxon>
    </lineage>
</organism>
<accession>A0A0E9WYN9</accession>
<name>A0A0E9WYN9_ANGAN</name>
<protein>
    <submittedName>
        <fullName evidence="1">Uncharacterized protein</fullName>
    </submittedName>
</protein>
<reference evidence="1" key="1">
    <citation type="submission" date="2014-11" db="EMBL/GenBank/DDBJ databases">
        <authorList>
            <person name="Amaro Gonzalez C."/>
        </authorList>
    </citation>
    <scope>NUCLEOTIDE SEQUENCE</scope>
</reference>
<reference evidence="1" key="2">
    <citation type="journal article" date="2015" name="Fish Shellfish Immunol.">
        <title>Early steps in the European eel (Anguilla anguilla)-Vibrio vulnificus interaction in the gills: Role of the RtxA13 toxin.</title>
        <authorList>
            <person name="Callol A."/>
            <person name="Pajuelo D."/>
            <person name="Ebbesson L."/>
            <person name="Teles M."/>
            <person name="MacKenzie S."/>
            <person name="Amaro C."/>
        </authorList>
    </citation>
    <scope>NUCLEOTIDE SEQUENCE</scope>
</reference>